<dbReference type="PANTHER" id="PTHR33393:SF11">
    <property type="entry name" value="POLYGLUTAMINE SYNTHESIS ACCESSORY PROTEIN RV0574C-RELATED"/>
    <property type="match status" value="1"/>
</dbReference>
<organism evidence="4 5">
    <name type="scientific">Candidatus Magasanikbacteria bacterium RIFCSPLOWO2_12_FULL_43_12</name>
    <dbReference type="NCBI Taxonomy" id="1798692"/>
    <lineage>
        <taxon>Bacteria</taxon>
        <taxon>Candidatus Magasanikiibacteriota</taxon>
    </lineage>
</organism>
<dbReference type="SUPFAM" id="SSF56300">
    <property type="entry name" value="Metallo-dependent phosphatases"/>
    <property type="match status" value="1"/>
</dbReference>
<dbReference type="SMART" id="SM00854">
    <property type="entry name" value="PGA_cap"/>
    <property type="match status" value="1"/>
</dbReference>
<name>A0A1F6MU03_9BACT</name>
<feature type="domain" description="Capsule synthesis protein CapA" evidence="3">
    <location>
        <begin position="289"/>
        <end position="505"/>
    </location>
</feature>
<dbReference type="InterPro" id="IPR029052">
    <property type="entry name" value="Metallo-depent_PP-like"/>
</dbReference>
<evidence type="ECO:0000313" key="4">
    <source>
        <dbReference type="EMBL" id="OGH74913.1"/>
    </source>
</evidence>
<dbReference type="CDD" id="cd07381">
    <property type="entry name" value="MPP_CapA"/>
    <property type="match status" value="1"/>
</dbReference>
<feature type="chain" id="PRO_5009525688" evidence="2">
    <location>
        <begin position="20"/>
        <end position="505"/>
    </location>
</feature>
<reference evidence="4 5" key="1">
    <citation type="journal article" date="2016" name="Nat. Commun.">
        <title>Thousands of microbial genomes shed light on interconnected biogeochemical processes in an aquifer system.</title>
        <authorList>
            <person name="Anantharaman K."/>
            <person name="Brown C.T."/>
            <person name="Hug L.A."/>
            <person name="Sharon I."/>
            <person name="Castelle C.J."/>
            <person name="Probst A.J."/>
            <person name="Thomas B.C."/>
            <person name="Singh A."/>
            <person name="Wilkins M.J."/>
            <person name="Karaoz U."/>
            <person name="Brodie E.L."/>
            <person name="Williams K.H."/>
            <person name="Hubbard S.S."/>
            <person name="Banfield J.F."/>
        </authorList>
    </citation>
    <scope>NUCLEOTIDE SEQUENCE [LARGE SCALE GENOMIC DNA]</scope>
</reference>
<evidence type="ECO:0000256" key="1">
    <source>
        <dbReference type="ARBA" id="ARBA00005662"/>
    </source>
</evidence>
<gene>
    <name evidence="4" type="ORF">A3G00_01295</name>
</gene>
<keyword evidence="2" id="KW-0732">Signal</keyword>
<evidence type="ECO:0000256" key="2">
    <source>
        <dbReference type="SAM" id="SignalP"/>
    </source>
</evidence>
<dbReference type="Gene3D" id="3.40.830.10">
    <property type="entry name" value="LigB-like"/>
    <property type="match status" value="1"/>
</dbReference>
<dbReference type="InterPro" id="IPR052169">
    <property type="entry name" value="CW_Biosynth-Accessory"/>
</dbReference>
<dbReference type="InterPro" id="IPR019079">
    <property type="entry name" value="Capsule_synth_CapA"/>
</dbReference>
<dbReference type="Pfam" id="PF01875">
    <property type="entry name" value="Memo"/>
    <property type="match status" value="1"/>
</dbReference>
<dbReference type="Pfam" id="PF09587">
    <property type="entry name" value="PGA_cap"/>
    <property type="match status" value="1"/>
</dbReference>
<sequence>MLNFFLPLILLFIAGCSSASFVYKNTSQVIDEENKQYQYSAPWDKKMFESFYQSRKDVGEVGEVKGAIIPHHLLSGYMPATLFDYLKKQNPSTIVLVGPNHFGRGYSNIITSDRDWKTPFGIIKTDHNLISVISGRQLVGVDESTMKEEHSIYPLVSFIAKSLPDAKVVPIILKNNTKNQEMDELVRVLEKELPKDAVVISSIDFSHYQPAPVSAFHDELSEAVIKNFDFSRLSKLEIDSIPSLYVLLRLMEKFGAQKPVYEMYDNPGQTSHYSVWFGNGDRSENKTASVLFFGDMMLDRNVTERVKENDGDWLFSALAGEENRFFSGMDEVHANLEGPFADSRRDTGKSIAFRFDPALISTLKKYNFSIFNLANNHSLDMGQAGFAESKINLEKAGIDFYGDSYGISDDALKIKQIGGLDIAFLGLNDTFSPLPTDKIVALIKQAEKSADFTIVNIHWGDEYKFLKSNARQQKLAREMIDAGADIIIGHHPHVAQEMEIYKNKP</sequence>
<protein>
    <submittedName>
        <fullName evidence="4">AmmeMemoRadiSam system protein B</fullName>
    </submittedName>
</protein>
<dbReference type="InterPro" id="IPR002737">
    <property type="entry name" value="MEMO1_fam"/>
</dbReference>
<comment type="similarity">
    <text evidence="1">Belongs to the CapA family.</text>
</comment>
<accession>A0A1F6MU03</accession>
<proteinExistence type="inferred from homology"/>
<dbReference type="PANTHER" id="PTHR33393">
    <property type="entry name" value="POLYGLUTAMINE SYNTHESIS ACCESSORY PROTEIN RV0574C-RELATED"/>
    <property type="match status" value="1"/>
</dbReference>
<feature type="signal peptide" evidence="2">
    <location>
        <begin position="1"/>
        <end position="19"/>
    </location>
</feature>
<evidence type="ECO:0000313" key="5">
    <source>
        <dbReference type="Proteomes" id="UP000178347"/>
    </source>
</evidence>
<dbReference type="AlphaFoldDB" id="A0A1F6MU03"/>
<dbReference type="Gene3D" id="3.60.21.10">
    <property type="match status" value="1"/>
</dbReference>
<dbReference type="STRING" id="1798692.A3G00_01295"/>
<feature type="non-terminal residue" evidence="4">
    <location>
        <position position="505"/>
    </location>
</feature>
<dbReference type="NCBIfam" id="TIGR04336">
    <property type="entry name" value="AmmeMemoSam_B"/>
    <property type="match status" value="1"/>
</dbReference>
<dbReference type="EMBL" id="MFQN01000012">
    <property type="protein sequence ID" value="OGH74913.1"/>
    <property type="molecule type" value="Genomic_DNA"/>
</dbReference>
<dbReference type="Proteomes" id="UP000178347">
    <property type="component" value="Unassembled WGS sequence"/>
</dbReference>
<dbReference type="CDD" id="cd07361">
    <property type="entry name" value="MEMO_like"/>
    <property type="match status" value="1"/>
</dbReference>
<comment type="caution">
    <text evidence="4">The sequence shown here is derived from an EMBL/GenBank/DDBJ whole genome shotgun (WGS) entry which is preliminary data.</text>
</comment>
<evidence type="ECO:0000259" key="3">
    <source>
        <dbReference type="SMART" id="SM00854"/>
    </source>
</evidence>